<evidence type="ECO:0000256" key="1">
    <source>
        <dbReference type="SAM" id="Phobius"/>
    </source>
</evidence>
<keyword evidence="1" id="KW-0812">Transmembrane</keyword>
<protein>
    <submittedName>
        <fullName evidence="2">Solute carrier family 10 (Sodium/bile acid cotransporter), member 7</fullName>
    </submittedName>
</protein>
<feature type="transmembrane region" description="Helical" evidence="1">
    <location>
        <begin position="97"/>
        <end position="122"/>
    </location>
</feature>
<name>A0A1I7ILE5_9FLAO</name>
<accession>A0A1I7ILE5</accession>
<reference evidence="2 3" key="1">
    <citation type="submission" date="2016-10" db="EMBL/GenBank/DDBJ databases">
        <authorList>
            <person name="de Groot N.N."/>
        </authorList>
    </citation>
    <scope>NUCLEOTIDE SEQUENCE [LARGE SCALE GENOMIC DNA]</scope>
    <source>
        <strain evidence="2 3">CGMCC 1.12333</strain>
    </source>
</reference>
<dbReference type="Pfam" id="PF13593">
    <property type="entry name" value="SBF_like"/>
    <property type="match status" value="1"/>
</dbReference>
<feature type="transmembrane region" description="Helical" evidence="1">
    <location>
        <begin position="129"/>
        <end position="151"/>
    </location>
</feature>
<dbReference type="InterPro" id="IPR016833">
    <property type="entry name" value="Put_Na-Bile_cotransptr"/>
</dbReference>
<evidence type="ECO:0000313" key="3">
    <source>
        <dbReference type="Proteomes" id="UP000199138"/>
    </source>
</evidence>
<dbReference type="RefSeq" id="WP_245766612.1">
    <property type="nucleotide sequence ID" value="NZ_FPBK01000017.1"/>
</dbReference>
<dbReference type="PANTHER" id="PTHR18640:SF5">
    <property type="entry name" value="SODIUM_BILE ACID COTRANSPORTER 7"/>
    <property type="match status" value="1"/>
</dbReference>
<evidence type="ECO:0000313" key="2">
    <source>
        <dbReference type="EMBL" id="SFU73759.1"/>
    </source>
</evidence>
<feature type="transmembrane region" description="Helical" evidence="1">
    <location>
        <begin position="227"/>
        <end position="251"/>
    </location>
</feature>
<feature type="transmembrane region" description="Helical" evidence="1">
    <location>
        <begin position="163"/>
        <end position="182"/>
    </location>
</feature>
<feature type="transmembrane region" description="Helical" evidence="1">
    <location>
        <begin position="291"/>
        <end position="313"/>
    </location>
</feature>
<feature type="transmembrane region" description="Helical" evidence="1">
    <location>
        <begin position="70"/>
        <end position="91"/>
    </location>
</feature>
<dbReference type="AlphaFoldDB" id="A0A1I7ILE5"/>
<dbReference type="PANTHER" id="PTHR18640">
    <property type="entry name" value="SOLUTE CARRIER FAMILY 10 MEMBER 7"/>
    <property type="match status" value="1"/>
</dbReference>
<feature type="transmembrane region" description="Helical" evidence="1">
    <location>
        <begin position="40"/>
        <end position="58"/>
    </location>
</feature>
<dbReference type="Proteomes" id="UP000199138">
    <property type="component" value="Unassembled WGS sequence"/>
</dbReference>
<dbReference type="GO" id="GO:0005886">
    <property type="term" value="C:plasma membrane"/>
    <property type="evidence" value="ECO:0007669"/>
    <property type="project" value="TreeGrafter"/>
</dbReference>
<keyword evidence="1" id="KW-0472">Membrane</keyword>
<dbReference type="STRING" id="1224947.SAMN05216480_11761"/>
<organism evidence="2 3">
    <name type="scientific">Pustulibacterium marinum</name>
    <dbReference type="NCBI Taxonomy" id="1224947"/>
    <lineage>
        <taxon>Bacteria</taxon>
        <taxon>Pseudomonadati</taxon>
        <taxon>Bacteroidota</taxon>
        <taxon>Flavobacteriia</taxon>
        <taxon>Flavobacteriales</taxon>
        <taxon>Flavobacteriaceae</taxon>
        <taxon>Pustulibacterium</taxon>
    </lineage>
</organism>
<dbReference type="Gene3D" id="1.20.1530.20">
    <property type="match status" value="1"/>
</dbReference>
<sequence>MQLKKIKINSFVLALMAAIIVAYIVPSGAELLHIHTVTDVGIGLIFFFYGLNLSFAQVRSGLSNYKLHTLIQCSTFLLFPLVILLAKPILVSGVGELLWVGLFFLATLPSSVSSSVVMVSLAKGNVPAAIFNASISGLIGVVITPLWLGMVVEQVQGISFTEVFLKLIIQIILPITLGLVLNKKIGHIAKRHKKWISNFDKSIIVLIVYAAFSHSFIIHLFEGMHWTQFALVYVCVLLLFFLMMFLMNIISKKVFKFPIEDRITALFCGSKKSMVHGSVMAKVMFGNSPNGSLFILPIMLYHISQIIIIAVIAEKFGKRAIEKP</sequence>
<feature type="transmembrane region" description="Helical" evidence="1">
    <location>
        <begin position="203"/>
        <end position="221"/>
    </location>
</feature>
<keyword evidence="3" id="KW-1185">Reference proteome</keyword>
<feature type="transmembrane region" description="Helical" evidence="1">
    <location>
        <begin position="12"/>
        <end position="34"/>
    </location>
</feature>
<dbReference type="PIRSF" id="PIRSF026166">
    <property type="entry name" value="UCP026166"/>
    <property type="match status" value="1"/>
</dbReference>
<dbReference type="InterPro" id="IPR038770">
    <property type="entry name" value="Na+/solute_symporter_sf"/>
</dbReference>
<gene>
    <name evidence="2" type="ORF">SAMN05216480_11761</name>
</gene>
<dbReference type="EMBL" id="FPBK01000017">
    <property type="protein sequence ID" value="SFU73759.1"/>
    <property type="molecule type" value="Genomic_DNA"/>
</dbReference>
<proteinExistence type="predicted"/>
<keyword evidence="1" id="KW-1133">Transmembrane helix</keyword>